<organism evidence="3 4">
    <name type="scientific">Brassica cretica</name>
    <name type="common">Mustard</name>
    <dbReference type="NCBI Taxonomy" id="69181"/>
    <lineage>
        <taxon>Eukaryota</taxon>
        <taxon>Viridiplantae</taxon>
        <taxon>Streptophyta</taxon>
        <taxon>Embryophyta</taxon>
        <taxon>Tracheophyta</taxon>
        <taxon>Spermatophyta</taxon>
        <taxon>Magnoliopsida</taxon>
        <taxon>eudicotyledons</taxon>
        <taxon>Gunneridae</taxon>
        <taxon>Pentapetalae</taxon>
        <taxon>rosids</taxon>
        <taxon>malvids</taxon>
        <taxon>Brassicales</taxon>
        <taxon>Brassicaceae</taxon>
        <taxon>Brassiceae</taxon>
        <taxon>Brassica</taxon>
    </lineage>
</organism>
<dbReference type="Proteomes" id="UP000712600">
    <property type="component" value="Unassembled WGS sequence"/>
</dbReference>
<dbReference type="AlphaFoldDB" id="A0A8S9QAY4"/>
<evidence type="ECO:0000313" key="4">
    <source>
        <dbReference type="Proteomes" id="UP000712600"/>
    </source>
</evidence>
<comment type="caution">
    <text evidence="3">The sequence shown here is derived from an EMBL/GenBank/DDBJ whole genome shotgun (WGS) entry which is preliminary data.</text>
</comment>
<sequence length="55" mass="5692">MGFGLESIKPLSGGWGAAARSCDACKSASAAVFCRVDSAFLCITCRANLYLSARS</sequence>
<dbReference type="EMBL" id="QGKX02001290">
    <property type="protein sequence ID" value="KAF3540885.1"/>
    <property type="molecule type" value="Genomic_DNA"/>
</dbReference>
<keyword evidence="1" id="KW-0863">Zinc-finger</keyword>
<gene>
    <name evidence="3" type="ORF">F2Q69_00019399</name>
</gene>
<keyword evidence="1" id="KW-0862">Zinc</keyword>
<protein>
    <recommendedName>
        <fullName evidence="2">B box-type domain-containing protein</fullName>
    </recommendedName>
</protein>
<accession>A0A8S9QAY4</accession>
<evidence type="ECO:0000256" key="1">
    <source>
        <dbReference type="PROSITE-ProRule" id="PRU00024"/>
    </source>
</evidence>
<dbReference type="GO" id="GO:0008270">
    <property type="term" value="F:zinc ion binding"/>
    <property type="evidence" value="ECO:0007669"/>
    <property type="project" value="UniProtKB-KW"/>
</dbReference>
<feature type="domain" description="B box-type" evidence="2">
    <location>
        <begin position="17"/>
        <end position="46"/>
    </location>
</feature>
<keyword evidence="1" id="KW-0479">Metal-binding</keyword>
<dbReference type="PROSITE" id="PS50119">
    <property type="entry name" value="ZF_BBOX"/>
    <property type="match status" value="1"/>
</dbReference>
<dbReference type="InterPro" id="IPR000315">
    <property type="entry name" value="Znf_B-box"/>
</dbReference>
<name>A0A8S9QAY4_BRACR</name>
<evidence type="ECO:0000313" key="3">
    <source>
        <dbReference type="EMBL" id="KAF3540885.1"/>
    </source>
</evidence>
<proteinExistence type="predicted"/>
<reference evidence="3" key="1">
    <citation type="submission" date="2019-12" db="EMBL/GenBank/DDBJ databases">
        <title>Genome sequencing and annotation of Brassica cretica.</title>
        <authorList>
            <person name="Studholme D.J."/>
            <person name="Sarris P."/>
        </authorList>
    </citation>
    <scope>NUCLEOTIDE SEQUENCE</scope>
    <source>
        <strain evidence="3">PFS-109/04</strain>
        <tissue evidence="3">Leaf</tissue>
    </source>
</reference>
<evidence type="ECO:0000259" key="2">
    <source>
        <dbReference type="PROSITE" id="PS50119"/>
    </source>
</evidence>